<dbReference type="RefSeq" id="WP_135398519.1">
    <property type="nucleotide sequence ID" value="NZ_SRMB01000006.1"/>
</dbReference>
<sequence>MRKLSPYLMVRRLAVYSGSQVAYEAEFHTGVNIIRGKNSSGKSTVMSLLFYGLGGDYARWTPEVLRCTNVYVELEVNGAVLSLNREIHGGAAQPVNLYWGPLADGLASTVSWTQYPLRRSESKESFSQVMFRALLFPEVKTEDESNITIHQVLRLLFIDQLSQPFSLMIDEKFDSPLTRRATGDLLLGVFDNELYNAQLLLRKVKKDLEAQTSQYKSLVAILQAAEQFSSLAEIKNHIAVMQGDVEKLNAQIQASSPLQVRKQADTQLADLMKGVTASRTALSTAIQNLEKLTFDIADSKDFIETLQHRIQALTESIETRKILGQLPISQCPHCLTSLARERAENHCVLCAQPLPPEAEQTQAMRMRQELEFQLRESEKLLTGKINMSMKLQAALPEMKTIARQQQRTYDKFLDTAQSTRDEKVDQMLIEKGKLEKEIQFLQRQLAAMDVLDEHRRRMVELEVQVKELNEVIELRLKAQGKNSQTAYNSISQYARHLLKEDGAYEEAFADAKQVTIDFNRNTFYVDGRQNFSASSVVYLKNSVLYAIFFASLENDFFRYPRLIMCDNMEDKGMQEARSQNLQRTIIELSNQAKVEHQIIFSTSMIDASLDIDAYCIGDFHSKENKTLKV</sequence>
<organism evidence="2 3">
    <name type="scientific">Hymenobacter metallicola</name>
    <dbReference type="NCBI Taxonomy" id="2563114"/>
    <lineage>
        <taxon>Bacteria</taxon>
        <taxon>Pseudomonadati</taxon>
        <taxon>Bacteroidota</taxon>
        <taxon>Cytophagia</taxon>
        <taxon>Cytophagales</taxon>
        <taxon>Hymenobacteraceae</taxon>
        <taxon>Hymenobacter</taxon>
    </lineage>
</organism>
<comment type="caution">
    <text evidence="2">The sequence shown here is derived from an EMBL/GenBank/DDBJ whole genome shotgun (WGS) entry which is preliminary data.</text>
</comment>
<name>A0A4Z0Q0H6_9BACT</name>
<evidence type="ECO:0000256" key="1">
    <source>
        <dbReference type="SAM" id="Coils"/>
    </source>
</evidence>
<gene>
    <name evidence="2" type="ORF">E5K02_23305</name>
</gene>
<keyword evidence="3" id="KW-1185">Reference proteome</keyword>
<dbReference type="GO" id="GO:0006302">
    <property type="term" value="P:double-strand break repair"/>
    <property type="evidence" value="ECO:0007669"/>
    <property type="project" value="InterPro"/>
</dbReference>
<reference evidence="2 3" key="1">
    <citation type="submission" date="2019-04" db="EMBL/GenBank/DDBJ databases">
        <authorList>
            <person name="Feng G."/>
            <person name="Zhang J."/>
            <person name="Zhu H."/>
        </authorList>
    </citation>
    <scope>NUCLEOTIDE SEQUENCE [LARGE SCALE GENOMIC DNA]</scope>
    <source>
        <strain evidence="2 3">9PBR-1</strain>
    </source>
</reference>
<proteinExistence type="predicted"/>
<dbReference type="Proteomes" id="UP000298471">
    <property type="component" value="Unassembled WGS sequence"/>
</dbReference>
<accession>A0A4Z0Q0H6</accession>
<keyword evidence="1" id="KW-0175">Coiled coil</keyword>
<evidence type="ECO:0000313" key="3">
    <source>
        <dbReference type="Proteomes" id="UP000298471"/>
    </source>
</evidence>
<dbReference type="InterPro" id="IPR027417">
    <property type="entry name" value="P-loop_NTPase"/>
</dbReference>
<feature type="coiled-coil region" evidence="1">
    <location>
        <begin position="424"/>
        <end position="471"/>
    </location>
</feature>
<dbReference type="AlphaFoldDB" id="A0A4Z0Q0H6"/>
<protein>
    <submittedName>
        <fullName evidence="2">Uncharacterized protein</fullName>
    </submittedName>
</protein>
<dbReference type="Gene3D" id="3.40.50.300">
    <property type="entry name" value="P-loop containing nucleotide triphosphate hydrolases"/>
    <property type="match status" value="1"/>
</dbReference>
<dbReference type="EMBL" id="SRMB01000006">
    <property type="protein sequence ID" value="TGE22663.1"/>
    <property type="molecule type" value="Genomic_DNA"/>
</dbReference>
<dbReference type="OrthoDB" id="853948at2"/>
<evidence type="ECO:0000313" key="2">
    <source>
        <dbReference type="EMBL" id="TGE22663.1"/>
    </source>
</evidence>
<dbReference type="GO" id="GO:0016887">
    <property type="term" value="F:ATP hydrolysis activity"/>
    <property type="evidence" value="ECO:0007669"/>
    <property type="project" value="InterPro"/>
</dbReference>